<evidence type="ECO:0000313" key="3">
    <source>
        <dbReference type="EMBL" id="CAB3719552.1"/>
    </source>
</evidence>
<evidence type="ECO:0000313" key="4">
    <source>
        <dbReference type="Proteomes" id="UP000494111"/>
    </source>
</evidence>
<dbReference type="PRINTS" id="PR00038">
    <property type="entry name" value="HTHLUXR"/>
</dbReference>
<feature type="domain" description="HD-GYP" evidence="2">
    <location>
        <begin position="223"/>
        <end position="419"/>
    </location>
</feature>
<dbReference type="InterPro" id="IPR036388">
    <property type="entry name" value="WH-like_DNA-bd_sf"/>
</dbReference>
<dbReference type="SUPFAM" id="SSF46894">
    <property type="entry name" value="C-terminal effector domain of the bipartite response regulators"/>
    <property type="match status" value="1"/>
</dbReference>
<name>A0A6S7A8I8_9BURK</name>
<dbReference type="Pfam" id="PF13487">
    <property type="entry name" value="HD_5"/>
    <property type="match status" value="1"/>
</dbReference>
<accession>A0A6S7A8I8</accession>
<dbReference type="InterPro" id="IPR016032">
    <property type="entry name" value="Sig_transdc_resp-reg_C-effctor"/>
</dbReference>
<gene>
    <name evidence="3" type="ORF">LMG3458_03831</name>
</gene>
<dbReference type="InterPro" id="IPR052020">
    <property type="entry name" value="Cyclic_di-GMP/3'3'-cGAMP_PDE"/>
</dbReference>
<evidence type="ECO:0000259" key="1">
    <source>
        <dbReference type="PROSITE" id="PS50043"/>
    </source>
</evidence>
<keyword evidence="3" id="KW-0378">Hydrolase</keyword>
<dbReference type="GO" id="GO:0003677">
    <property type="term" value="F:DNA binding"/>
    <property type="evidence" value="ECO:0007669"/>
    <property type="project" value="InterPro"/>
</dbReference>
<protein>
    <submittedName>
        <fullName evidence="3">3'3'-cGAMP-specific phosphodiesterase 3</fullName>
        <ecNumber evidence="3">3.1.4.-</ecNumber>
    </submittedName>
</protein>
<dbReference type="PROSITE" id="PS51832">
    <property type="entry name" value="HD_GYP"/>
    <property type="match status" value="1"/>
</dbReference>
<sequence length="482" mass="50699">MTADSAIELTDAVLAMAFVGDLSMGRATDHSRRTACLAGLLAAALGADDAGQNHARAVALLRWSGCTANAGGFAELLGDDIASREAMMAQTLPPLDARTQSMIVPLALIHCEISGDVAVSLGMPQAVVTGLRHAFERYDGKGMPQALDGADVSRAAFIVNAASDLEILSRAHGRDSALDFLRRQAGAKYPADIAALAVQHGPAWLDDIDAAPPDASQWRLADGRADAPAALTLLADVAELKLPWLAGYSRRVAALAVRTAARLDLDGDAQAQLQAAALVHGIGRAALPNRLWDTPGPLTPDQWEQLRLMPYWTARAARQIKGLSQAADLASYAYERLDGSGYFRGASGAALTLPQRVLATTVALQALLEDRPWRPAHALPDAARILRQDAAANRYDTMVAEAAIAAAGGDASAAPRRAASSLSQRELDVLRQISLGASNKEAARALNISPSTVRTHVESVFRKLECSTRAAATLKALTAGIL</sequence>
<reference evidence="3 4" key="1">
    <citation type="submission" date="2020-04" db="EMBL/GenBank/DDBJ databases">
        <authorList>
            <person name="De Canck E."/>
        </authorList>
    </citation>
    <scope>NUCLEOTIDE SEQUENCE [LARGE SCALE GENOMIC DNA]</scope>
    <source>
        <strain evidence="3 4">LMG 3458</strain>
    </source>
</reference>
<proteinExistence type="predicted"/>
<feature type="domain" description="HTH luxR-type" evidence="1">
    <location>
        <begin position="415"/>
        <end position="480"/>
    </location>
</feature>
<dbReference type="PANTHER" id="PTHR45228">
    <property type="entry name" value="CYCLIC DI-GMP PHOSPHODIESTERASE TM_0186-RELATED"/>
    <property type="match status" value="1"/>
</dbReference>
<dbReference type="AlphaFoldDB" id="A0A6S7A8I8"/>
<dbReference type="GO" id="GO:0016787">
    <property type="term" value="F:hydrolase activity"/>
    <property type="evidence" value="ECO:0007669"/>
    <property type="project" value="UniProtKB-KW"/>
</dbReference>
<dbReference type="Proteomes" id="UP000494111">
    <property type="component" value="Unassembled WGS sequence"/>
</dbReference>
<dbReference type="PROSITE" id="PS50043">
    <property type="entry name" value="HTH_LUXR_2"/>
    <property type="match status" value="1"/>
</dbReference>
<dbReference type="Pfam" id="PF00196">
    <property type="entry name" value="GerE"/>
    <property type="match status" value="1"/>
</dbReference>
<dbReference type="Gene3D" id="1.10.10.10">
    <property type="entry name" value="Winged helix-like DNA-binding domain superfamily/Winged helix DNA-binding domain"/>
    <property type="match status" value="1"/>
</dbReference>
<dbReference type="RefSeq" id="WP_175193121.1">
    <property type="nucleotide sequence ID" value="NZ_CADIJO010000013.1"/>
</dbReference>
<dbReference type="EMBL" id="CADIJO010000013">
    <property type="protein sequence ID" value="CAB3719552.1"/>
    <property type="molecule type" value="Genomic_DNA"/>
</dbReference>
<dbReference type="EC" id="3.1.4.-" evidence="3"/>
<evidence type="ECO:0000259" key="2">
    <source>
        <dbReference type="PROSITE" id="PS51832"/>
    </source>
</evidence>
<dbReference type="Gene3D" id="1.10.3210.10">
    <property type="entry name" value="Hypothetical protein af1432"/>
    <property type="match status" value="2"/>
</dbReference>
<dbReference type="CDD" id="cd06170">
    <property type="entry name" value="LuxR_C_like"/>
    <property type="match status" value="1"/>
</dbReference>
<dbReference type="InterPro" id="IPR000792">
    <property type="entry name" value="Tscrpt_reg_LuxR_C"/>
</dbReference>
<organism evidence="3 4">
    <name type="scientific">Achromobacter deleyi</name>
    <dbReference type="NCBI Taxonomy" id="1353891"/>
    <lineage>
        <taxon>Bacteria</taxon>
        <taxon>Pseudomonadati</taxon>
        <taxon>Pseudomonadota</taxon>
        <taxon>Betaproteobacteria</taxon>
        <taxon>Burkholderiales</taxon>
        <taxon>Alcaligenaceae</taxon>
        <taxon>Achromobacter</taxon>
    </lineage>
</organism>
<dbReference type="InterPro" id="IPR037522">
    <property type="entry name" value="HD_GYP_dom"/>
</dbReference>
<dbReference type="SUPFAM" id="SSF109604">
    <property type="entry name" value="HD-domain/PDEase-like"/>
    <property type="match status" value="1"/>
</dbReference>
<dbReference type="SMART" id="SM00421">
    <property type="entry name" value="HTH_LUXR"/>
    <property type="match status" value="1"/>
</dbReference>
<dbReference type="GO" id="GO:0006355">
    <property type="term" value="P:regulation of DNA-templated transcription"/>
    <property type="evidence" value="ECO:0007669"/>
    <property type="project" value="InterPro"/>
</dbReference>